<dbReference type="EC" id="2.7.1.137" evidence="2"/>
<dbReference type="GO" id="GO:0050920">
    <property type="term" value="P:regulation of chemotaxis"/>
    <property type="evidence" value="ECO:0007669"/>
    <property type="project" value="UniProtKB-ARBA"/>
</dbReference>
<evidence type="ECO:0000256" key="2">
    <source>
        <dbReference type="ARBA" id="ARBA00012073"/>
    </source>
</evidence>
<feature type="domain" description="C2 PI3K-type" evidence="12">
    <location>
        <begin position="418"/>
        <end position="596"/>
    </location>
</feature>
<dbReference type="SUPFAM" id="SSF56112">
    <property type="entry name" value="Protein kinase-like (PK-like)"/>
    <property type="match status" value="1"/>
</dbReference>
<dbReference type="GO" id="GO:0016303">
    <property type="term" value="F:1-phosphatidylinositol-3-kinase activity"/>
    <property type="evidence" value="ECO:0007669"/>
    <property type="project" value="UniProtKB-EC"/>
</dbReference>
<dbReference type="SMART" id="SM00233">
    <property type="entry name" value="PH"/>
    <property type="match status" value="2"/>
</dbReference>
<dbReference type="Gene3D" id="3.10.20.770">
    <property type="match status" value="1"/>
</dbReference>
<dbReference type="STRING" id="1156394.T0RRI3"/>
<dbReference type="PROSITE" id="PS50003">
    <property type="entry name" value="PH_DOMAIN"/>
    <property type="match status" value="2"/>
</dbReference>
<dbReference type="Gene3D" id="3.30.1010.10">
    <property type="entry name" value="Phosphatidylinositol 3-kinase Catalytic Subunit, Chain A, domain 4"/>
    <property type="match status" value="1"/>
</dbReference>
<dbReference type="InterPro" id="IPR000341">
    <property type="entry name" value="PI3K_Ras-bd_dom"/>
</dbReference>
<dbReference type="FunFam" id="3.30.1010.10:FF:000008">
    <property type="entry name" value="Phosphatidylinositol 4,5-bisphosphate 3-kinase catalytic subunit gamma"/>
    <property type="match status" value="1"/>
</dbReference>
<dbReference type="InParanoid" id="T0RRI3"/>
<dbReference type="Gene3D" id="1.25.40.70">
    <property type="entry name" value="Phosphatidylinositol 3-kinase, accessory domain (PIK)"/>
    <property type="match status" value="1"/>
</dbReference>
<dbReference type="InterPro" id="IPR036940">
    <property type="entry name" value="PI3/4_kinase_cat_sf"/>
</dbReference>
<dbReference type="PROSITE" id="PS51547">
    <property type="entry name" value="C2_PI3K"/>
    <property type="match status" value="1"/>
</dbReference>
<dbReference type="PROSITE" id="PS51545">
    <property type="entry name" value="PIK_HELICAL"/>
    <property type="match status" value="1"/>
</dbReference>
<dbReference type="PROSITE" id="PS00916">
    <property type="entry name" value="PI3_4_KINASE_2"/>
    <property type="match status" value="1"/>
</dbReference>
<feature type="domain" description="PIK helical" evidence="10">
    <location>
        <begin position="807"/>
        <end position="985"/>
    </location>
</feature>
<dbReference type="Pfam" id="PF00794">
    <property type="entry name" value="PI3K_rbd"/>
    <property type="match status" value="1"/>
</dbReference>
<dbReference type="InterPro" id="IPR029071">
    <property type="entry name" value="Ubiquitin-like_domsf"/>
</dbReference>
<dbReference type="CDD" id="cd00821">
    <property type="entry name" value="PH"/>
    <property type="match status" value="2"/>
</dbReference>
<dbReference type="PROSITE" id="PS50290">
    <property type="entry name" value="PI3_4_KINASE_3"/>
    <property type="match status" value="1"/>
</dbReference>
<dbReference type="SMART" id="SM00146">
    <property type="entry name" value="PI3Kc"/>
    <property type="match status" value="1"/>
</dbReference>
<dbReference type="InterPro" id="IPR001849">
    <property type="entry name" value="PH_domain"/>
</dbReference>
<evidence type="ECO:0000259" key="10">
    <source>
        <dbReference type="PROSITE" id="PS51545"/>
    </source>
</evidence>
<feature type="domain" description="PH" evidence="8">
    <location>
        <begin position="134"/>
        <end position="243"/>
    </location>
</feature>
<dbReference type="OrthoDB" id="67688at2759"/>
<dbReference type="GO" id="GO:0005942">
    <property type="term" value="C:phosphatidylinositol 3-kinase complex"/>
    <property type="evidence" value="ECO:0007669"/>
    <property type="project" value="TreeGrafter"/>
</dbReference>
<dbReference type="Pfam" id="PF00792">
    <property type="entry name" value="PI3K_C2"/>
    <property type="match status" value="1"/>
</dbReference>
<dbReference type="InterPro" id="IPR000403">
    <property type="entry name" value="PI3/4_kinase_cat_dom"/>
</dbReference>
<feature type="domain" description="PI3K/PI4K catalytic" evidence="9">
    <location>
        <begin position="1060"/>
        <end position="1340"/>
    </location>
</feature>
<dbReference type="Pfam" id="PF00454">
    <property type="entry name" value="PI3_PI4_kinase"/>
    <property type="match status" value="1"/>
</dbReference>
<accession>T0RRI3</accession>
<dbReference type="GO" id="GO:0005524">
    <property type="term" value="F:ATP binding"/>
    <property type="evidence" value="ECO:0007669"/>
    <property type="project" value="UniProtKB-KW"/>
</dbReference>
<dbReference type="eggNOG" id="KOG0904">
    <property type="taxonomic scope" value="Eukaryota"/>
</dbReference>
<dbReference type="GO" id="GO:0043491">
    <property type="term" value="P:phosphatidylinositol 3-kinase/protein kinase B signal transduction"/>
    <property type="evidence" value="ECO:0007669"/>
    <property type="project" value="TreeGrafter"/>
</dbReference>
<evidence type="ECO:0000256" key="6">
    <source>
        <dbReference type="ARBA" id="ARBA00022840"/>
    </source>
</evidence>
<dbReference type="FunFam" id="1.10.1070.11:FF:000001">
    <property type="entry name" value="Phosphatidylinositol 4,5-bisphosphate 3-kinase catalytic subunit"/>
    <property type="match status" value="1"/>
</dbReference>
<dbReference type="SUPFAM" id="SSF54236">
    <property type="entry name" value="Ubiquitin-like"/>
    <property type="match status" value="1"/>
</dbReference>
<protein>
    <recommendedName>
        <fullName evidence="2">phosphatidylinositol 3-kinase</fullName>
        <ecNumber evidence="2">2.7.1.137</ecNumber>
    </recommendedName>
</protein>
<proteinExistence type="inferred from homology"/>
<dbReference type="Gene3D" id="1.10.1070.11">
    <property type="entry name" value="Phosphatidylinositol 3-/4-kinase, catalytic domain"/>
    <property type="match status" value="1"/>
</dbReference>
<dbReference type="PANTHER" id="PTHR10048:SF14">
    <property type="entry name" value="LD28067P"/>
    <property type="match status" value="1"/>
</dbReference>
<dbReference type="OMA" id="MFQLQEV"/>
<dbReference type="Gene3D" id="2.30.29.30">
    <property type="entry name" value="Pleckstrin-homology domain (PH domain)/Phosphotyrosine-binding domain (PTB)"/>
    <property type="match status" value="2"/>
</dbReference>
<dbReference type="SUPFAM" id="SSF50729">
    <property type="entry name" value="PH domain-like"/>
    <property type="match status" value="2"/>
</dbReference>
<dbReference type="RefSeq" id="XP_008611347.1">
    <property type="nucleotide sequence ID" value="XM_008613125.1"/>
</dbReference>
<feature type="domain" description="PH" evidence="8">
    <location>
        <begin position="628"/>
        <end position="743"/>
    </location>
</feature>
<dbReference type="GO" id="GO:0005886">
    <property type="term" value="C:plasma membrane"/>
    <property type="evidence" value="ECO:0007669"/>
    <property type="project" value="TreeGrafter"/>
</dbReference>
<dbReference type="PROSITE" id="PS00915">
    <property type="entry name" value="PI3_4_KINASE_1"/>
    <property type="match status" value="1"/>
</dbReference>
<dbReference type="InterPro" id="IPR015433">
    <property type="entry name" value="PI3/4_kinase"/>
</dbReference>
<dbReference type="InterPro" id="IPR011009">
    <property type="entry name" value="Kinase-like_dom_sf"/>
</dbReference>
<dbReference type="InterPro" id="IPR016024">
    <property type="entry name" value="ARM-type_fold"/>
</dbReference>
<evidence type="ECO:0000256" key="3">
    <source>
        <dbReference type="ARBA" id="ARBA00022679"/>
    </source>
</evidence>
<dbReference type="VEuPathDB" id="FungiDB:SDRG_07301"/>
<dbReference type="GO" id="GO:0032060">
    <property type="term" value="P:bleb assembly"/>
    <property type="evidence" value="ECO:0007669"/>
    <property type="project" value="UniProtKB-ARBA"/>
</dbReference>
<dbReference type="InterPro" id="IPR001263">
    <property type="entry name" value="PI3K_accessory_dom"/>
</dbReference>
<keyword evidence="4" id="KW-0547">Nucleotide-binding</keyword>
<dbReference type="SUPFAM" id="SSF49562">
    <property type="entry name" value="C2 domain (Calcium/lipid-binding domain, CaLB)"/>
    <property type="match status" value="1"/>
</dbReference>
<keyword evidence="14" id="KW-1185">Reference proteome</keyword>
<feature type="domain" description="PI3K-RBD" evidence="11">
    <location>
        <begin position="248"/>
        <end position="346"/>
    </location>
</feature>
<evidence type="ECO:0000259" key="11">
    <source>
        <dbReference type="PROSITE" id="PS51546"/>
    </source>
</evidence>
<dbReference type="CDD" id="cd00891">
    <property type="entry name" value="PI3Kc"/>
    <property type="match status" value="1"/>
</dbReference>
<evidence type="ECO:0000256" key="5">
    <source>
        <dbReference type="ARBA" id="ARBA00022777"/>
    </source>
</evidence>
<dbReference type="InterPro" id="IPR035892">
    <property type="entry name" value="C2_domain_sf"/>
</dbReference>
<evidence type="ECO:0000256" key="1">
    <source>
        <dbReference type="ARBA" id="ARBA00001498"/>
    </source>
</evidence>
<dbReference type="EMBL" id="JH767152">
    <property type="protein sequence ID" value="EQC35063.1"/>
    <property type="molecule type" value="Genomic_DNA"/>
</dbReference>
<dbReference type="SMART" id="SM00145">
    <property type="entry name" value="PI3Ka"/>
    <property type="match status" value="1"/>
</dbReference>
<dbReference type="GO" id="GO:0016477">
    <property type="term" value="P:cell migration"/>
    <property type="evidence" value="ECO:0007669"/>
    <property type="project" value="TreeGrafter"/>
</dbReference>
<comment type="catalytic activity">
    <reaction evidence="1">
        <text>a 1,2-diacyl-sn-glycero-3-phospho-(1D-myo-inositol) + ATP = a 1,2-diacyl-sn-glycero-3-phospho-(1D-myo-inositol-3-phosphate) + ADP + H(+)</text>
        <dbReference type="Rhea" id="RHEA:12709"/>
        <dbReference type="ChEBI" id="CHEBI:15378"/>
        <dbReference type="ChEBI" id="CHEBI:30616"/>
        <dbReference type="ChEBI" id="CHEBI:57880"/>
        <dbReference type="ChEBI" id="CHEBI:58088"/>
        <dbReference type="ChEBI" id="CHEBI:456216"/>
        <dbReference type="EC" id="2.7.1.137"/>
    </reaction>
</comment>
<dbReference type="SUPFAM" id="SSF48371">
    <property type="entry name" value="ARM repeat"/>
    <property type="match status" value="1"/>
</dbReference>
<dbReference type="PROSITE" id="PS51546">
    <property type="entry name" value="PI3K_RBD"/>
    <property type="match status" value="1"/>
</dbReference>
<sequence>MNSSRGYGEMDFAAMATSGKLPAFDDLNPFAQYGSGAKAAEAGRWQPVPGLVHSKESLALRQAVGAILKGVHEEVKAETLEIRANTPEYRLENDDWIAHRNSNKVLPQTLKTVARLPMSLLITNPNHVGVDKEKLNVAGWLKKKGEKNTAMKKRYMELENKVLTYYKKKPEHRGRPLSREEKVPLMQGKIELDKVSSVQPTTIKGVTVKWGIDLVTTNRTWVLQAESEDEYQMWVHALCHSVRFHCVNLIYRRMLQLAEVSASAENEVRLVILPSYTVQESVEHIFNCYKLMLDAAPLHPYDPKEYVLKFTGYRDYMIDPFREVSNYQHVRECLITKKTLCLTLVHQSKIKEALQRGLSMRPASGLIYNEAVCRPAPSSSGASRNKFNFTTLGNDWQTTNDEDNNADSQFTTGKSCHYREPLRFCINRVLNIPRYTTHLRRTAHDMAPEQRPLLFTNGIVTIELYNGGKLLENVVETTDVRMKAQMDDGLIAVWTEPKWYKTKLRLYEIPRTARLVFTLYGVRKGLGGVVSNNSDGNDRERILTTGLNVFDVEGLIAQGDQYMQMLDNLHTSHHGPVPHVIDPAKPILHVSLSSFHADIVFDWSAGNASNAATEQIISSSTNGSRSETLEKSGWLKKTGKSHTLTAWQNRWFTLSQTTHSLSYAEDVNAPAKHTIDLLGANVMIADELNERYTTFAVSKGTRKEQSTWVFKLRAAESSREFILCANTRQEREEWLMAIKMVASGETLSDDEDDNDSFNIGNQYDNDLSRLTLDPGTADRSTILHGYSMNLMSERGRVMSGRQSSLNSSVFSDGGTKALDDLRETIRRDPLYRLSSFQKAIMWKNRADFMDQFEFLPRMLTCVNWFNAKEVDDVIAFLPRWAKASHPAAYIELLDMEFAHEGVRQFAVDKLAEMADTTFSYFLPQLVQALKFENHHVSPLAKHLIERAIKNPNQIGFDLFWSMKVESYNEQYKERYGLLLNTYVDVCSYKMRSILEIQDKLFSEKGVFEQICQEIKELSHTNKSMEALKALLHQRLDELNESLQSAYQLPIDPRVEVRRIVVKKCKIMSSAKLPLWLEFENAEEGGDPVIIIFKAGDDVRQDCLTLQLIRLMDEMWREDGKDLAMEPYKCVSTGPMTGILQVVQHAVTTADVHKRGGAMGGIFGAFNDASFTDWIEANNADARSKKVAVDLFMRSCAGYCVATYVLGIGDRHNDNIMITTGGRYFHIDFGHFLGFMKYQYGIKREKTPFVFTPEMAHVFGGIGTDMFRKFQDLAGEAFNVVRRHLHLLVSLLLLMIPADMPELRRRDDINYIVEIMGSEKTDAAAAGMFADLIVQCTKNTFKRIDNTLHILKHS</sequence>
<dbReference type="Gene3D" id="2.60.40.150">
    <property type="entry name" value="C2 domain"/>
    <property type="match status" value="1"/>
</dbReference>
<reference evidence="13 14" key="1">
    <citation type="submission" date="2012-04" db="EMBL/GenBank/DDBJ databases">
        <title>The Genome Sequence of Saprolegnia declina VS20.</title>
        <authorList>
            <consortium name="The Broad Institute Genome Sequencing Platform"/>
            <person name="Russ C."/>
            <person name="Nusbaum C."/>
            <person name="Tyler B."/>
            <person name="van West P."/>
            <person name="Dieguez-Uribeondo J."/>
            <person name="de Bruijn I."/>
            <person name="Tripathy S."/>
            <person name="Jiang R."/>
            <person name="Young S.K."/>
            <person name="Zeng Q."/>
            <person name="Gargeya S."/>
            <person name="Fitzgerald M."/>
            <person name="Haas B."/>
            <person name="Abouelleil A."/>
            <person name="Alvarado L."/>
            <person name="Arachchi H.M."/>
            <person name="Berlin A."/>
            <person name="Chapman S.B."/>
            <person name="Goldberg J."/>
            <person name="Griggs A."/>
            <person name="Gujja S."/>
            <person name="Hansen M."/>
            <person name="Howarth C."/>
            <person name="Imamovic A."/>
            <person name="Larimer J."/>
            <person name="McCowen C."/>
            <person name="Montmayeur A."/>
            <person name="Murphy C."/>
            <person name="Neiman D."/>
            <person name="Pearson M."/>
            <person name="Priest M."/>
            <person name="Roberts A."/>
            <person name="Saif S."/>
            <person name="Shea T."/>
            <person name="Sisk P."/>
            <person name="Sykes S."/>
            <person name="Wortman J."/>
            <person name="Nusbaum C."/>
            <person name="Birren B."/>
        </authorList>
    </citation>
    <scope>NUCLEOTIDE SEQUENCE [LARGE SCALE GENOMIC DNA]</scope>
    <source>
        <strain evidence="13 14">VS20</strain>
    </source>
</reference>
<gene>
    <name evidence="13" type="ORF">SDRG_07301</name>
</gene>
<evidence type="ECO:0000256" key="4">
    <source>
        <dbReference type="ARBA" id="ARBA00022741"/>
    </source>
</evidence>
<dbReference type="Pfam" id="PF00613">
    <property type="entry name" value="PI3Ka"/>
    <property type="match status" value="1"/>
</dbReference>
<dbReference type="GO" id="GO:0005737">
    <property type="term" value="C:cytoplasm"/>
    <property type="evidence" value="ECO:0007669"/>
    <property type="project" value="TreeGrafter"/>
</dbReference>
<dbReference type="GeneID" id="19948028"/>
<keyword evidence="5" id="KW-0418">Kinase</keyword>
<dbReference type="GO" id="GO:0048015">
    <property type="term" value="P:phosphatidylinositol-mediated signaling"/>
    <property type="evidence" value="ECO:0007669"/>
    <property type="project" value="TreeGrafter"/>
</dbReference>
<dbReference type="InterPro" id="IPR035448">
    <property type="entry name" value="PI3Kc"/>
</dbReference>
<dbReference type="InterPro" id="IPR002420">
    <property type="entry name" value="PI3K-type_C2_dom"/>
</dbReference>
<dbReference type="GO" id="GO:0035005">
    <property type="term" value="F:1-phosphatidylinositol-4-phosphate 3-kinase activity"/>
    <property type="evidence" value="ECO:0007669"/>
    <property type="project" value="TreeGrafter"/>
</dbReference>
<evidence type="ECO:0000259" key="8">
    <source>
        <dbReference type="PROSITE" id="PS50003"/>
    </source>
</evidence>
<name>T0RRI3_SAPDV</name>
<dbReference type="Pfam" id="PF00169">
    <property type="entry name" value="PH"/>
    <property type="match status" value="2"/>
</dbReference>
<dbReference type="InterPro" id="IPR018936">
    <property type="entry name" value="PI3/4_kinase_CS"/>
</dbReference>
<dbReference type="InterPro" id="IPR011993">
    <property type="entry name" value="PH-like_dom_sf"/>
</dbReference>
<keyword evidence="3" id="KW-0808">Transferase</keyword>
<evidence type="ECO:0000313" key="14">
    <source>
        <dbReference type="Proteomes" id="UP000030762"/>
    </source>
</evidence>
<evidence type="ECO:0000259" key="12">
    <source>
        <dbReference type="PROSITE" id="PS51547"/>
    </source>
</evidence>
<evidence type="ECO:0000313" key="13">
    <source>
        <dbReference type="EMBL" id="EQC35063.1"/>
    </source>
</evidence>
<evidence type="ECO:0000256" key="7">
    <source>
        <dbReference type="PROSITE-ProRule" id="PRU00880"/>
    </source>
</evidence>
<comment type="similarity">
    <text evidence="7">Belongs to the PI3/PI4-kinase family.</text>
</comment>
<dbReference type="InterPro" id="IPR042236">
    <property type="entry name" value="PI3K_accessory_sf"/>
</dbReference>
<keyword evidence="6" id="KW-0067">ATP-binding</keyword>
<dbReference type="Proteomes" id="UP000030762">
    <property type="component" value="Unassembled WGS sequence"/>
</dbReference>
<organism evidence="13 14">
    <name type="scientific">Saprolegnia diclina (strain VS20)</name>
    <dbReference type="NCBI Taxonomy" id="1156394"/>
    <lineage>
        <taxon>Eukaryota</taxon>
        <taxon>Sar</taxon>
        <taxon>Stramenopiles</taxon>
        <taxon>Oomycota</taxon>
        <taxon>Saprolegniomycetes</taxon>
        <taxon>Saprolegniales</taxon>
        <taxon>Saprolegniaceae</taxon>
        <taxon>Saprolegnia</taxon>
    </lineage>
</organism>
<evidence type="ECO:0000259" key="9">
    <source>
        <dbReference type="PROSITE" id="PS50290"/>
    </source>
</evidence>
<dbReference type="PANTHER" id="PTHR10048">
    <property type="entry name" value="PHOSPHATIDYLINOSITOL KINASE"/>
    <property type="match status" value="1"/>
</dbReference>